<dbReference type="Proteomes" id="UP000245934">
    <property type="component" value="Unassembled WGS sequence"/>
</dbReference>
<evidence type="ECO:0000256" key="3">
    <source>
        <dbReference type="ARBA" id="ARBA00022630"/>
    </source>
</evidence>
<dbReference type="GO" id="GO:0016491">
    <property type="term" value="F:oxidoreductase activity"/>
    <property type="evidence" value="ECO:0007669"/>
    <property type="project" value="InterPro"/>
</dbReference>
<dbReference type="GO" id="GO:0010181">
    <property type="term" value="F:FMN binding"/>
    <property type="evidence" value="ECO:0007669"/>
    <property type="project" value="UniProtKB-UniRule"/>
</dbReference>
<dbReference type="SUPFAM" id="SSF51395">
    <property type="entry name" value="FMN-linked oxidoreductases"/>
    <property type="match status" value="1"/>
</dbReference>
<name>A0A2V2N6D9_9EURY</name>
<feature type="binding site" evidence="11">
    <location>
        <begin position="276"/>
        <end position="278"/>
    </location>
    <ligand>
        <name>FMN</name>
        <dbReference type="ChEBI" id="CHEBI:58210"/>
    </ligand>
</feature>
<dbReference type="InterPro" id="IPR000262">
    <property type="entry name" value="FMN-dep_DH"/>
</dbReference>
<comment type="function">
    <text evidence="11">Involved in the biosynthesis of isoprenoids. Catalyzes the 1,3-allylic rearrangement of the homoallylic substrate isopentenyl (IPP) to its allylic isomer, dimethylallyl diphosphate (DMAPP).</text>
</comment>
<dbReference type="PANTHER" id="PTHR43665">
    <property type="entry name" value="ISOPENTENYL-DIPHOSPHATE DELTA-ISOMERASE"/>
    <property type="match status" value="1"/>
</dbReference>
<dbReference type="NCBIfam" id="TIGR02151">
    <property type="entry name" value="IPP_isom_2"/>
    <property type="match status" value="1"/>
</dbReference>
<feature type="binding site" evidence="11">
    <location>
        <begin position="297"/>
        <end position="298"/>
    </location>
    <ligand>
        <name>FMN</name>
        <dbReference type="ChEBI" id="CHEBI:58210"/>
    </ligand>
</feature>
<evidence type="ECO:0000256" key="6">
    <source>
        <dbReference type="ARBA" id="ARBA00022842"/>
    </source>
</evidence>
<evidence type="ECO:0000256" key="9">
    <source>
        <dbReference type="ARBA" id="ARBA00023235"/>
    </source>
</evidence>
<dbReference type="GO" id="GO:0000287">
    <property type="term" value="F:magnesium ion binding"/>
    <property type="evidence" value="ECO:0007669"/>
    <property type="project" value="UniProtKB-UniRule"/>
</dbReference>
<reference evidence="13 14" key="1">
    <citation type="submission" date="2018-05" db="EMBL/GenBank/DDBJ databases">
        <title>Draft genome of Methanospirillum stamsii Pt1.</title>
        <authorList>
            <person name="Dueholm M.S."/>
            <person name="Nielsen P.H."/>
            <person name="Bakmann L.F."/>
            <person name="Otzen D.E."/>
        </authorList>
    </citation>
    <scope>NUCLEOTIDE SEQUENCE [LARGE SCALE GENOMIC DNA]</scope>
    <source>
        <strain evidence="13 14">Pt1</strain>
    </source>
</reference>
<dbReference type="CDD" id="cd02811">
    <property type="entry name" value="IDI-2_FMN"/>
    <property type="match status" value="1"/>
</dbReference>
<dbReference type="InterPro" id="IPR011179">
    <property type="entry name" value="IPdP_isomerase"/>
</dbReference>
<evidence type="ECO:0000256" key="1">
    <source>
        <dbReference type="ARBA" id="ARBA00001917"/>
    </source>
</evidence>
<comment type="subcellular location">
    <subcellularLocation>
        <location evidence="11">Cytoplasm</location>
    </subcellularLocation>
</comment>
<keyword evidence="3 11" id="KW-0285">Flavoprotein</keyword>
<comment type="cofactor">
    <cofactor evidence="1 11">
        <name>FMN</name>
        <dbReference type="ChEBI" id="CHEBI:58210"/>
    </cofactor>
</comment>
<dbReference type="GO" id="GO:0070402">
    <property type="term" value="F:NADPH binding"/>
    <property type="evidence" value="ECO:0007669"/>
    <property type="project" value="UniProtKB-UniRule"/>
</dbReference>
<dbReference type="OrthoDB" id="371955at2157"/>
<dbReference type="GO" id="GO:0005737">
    <property type="term" value="C:cytoplasm"/>
    <property type="evidence" value="ECO:0007669"/>
    <property type="project" value="UniProtKB-SubCell"/>
</dbReference>
<keyword evidence="14" id="KW-1185">Reference proteome</keyword>
<comment type="caution">
    <text evidence="13">The sequence shown here is derived from an EMBL/GenBank/DDBJ whole genome shotgun (WGS) entry which is preliminary data.</text>
</comment>
<dbReference type="Gene3D" id="3.20.20.70">
    <property type="entry name" value="Aldolase class I"/>
    <property type="match status" value="1"/>
</dbReference>
<dbReference type="EMBL" id="QGMZ01000008">
    <property type="protein sequence ID" value="PWR75642.1"/>
    <property type="molecule type" value="Genomic_DNA"/>
</dbReference>
<evidence type="ECO:0000256" key="5">
    <source>
        <dbReference type="ARBA" id="ARBA00022723"/>
    </source>
</evidence>
<comment type="cofactor">
    <cofactor evidence="11">
        <name>NADPH</name>
        <dbReference type="ChEBI" id="CHEBI:57783"/>
    </cofactor>
</comment>
<feature type="binding site" evidence="11">
    <location>
        <position position="66"/>
    </location>
    <ligand>
        <name>FMN</name>
        <dbReference type="ChEBI" id="CHEBI:58210"/>
    </ligand>
</feature>
<keyword evidence="6 11" id="KW-0460">Magnesium</keyword>
<keyword evidence="7 11" id="KW-0521">NADP</keyword>
<feature type="binding site" evidence="11">
    <location>
        <position position="161"/>
    </location>
    <ligand>
        <name>Mg(2+)</name>
        <dbReference type="ChEBI" id="CHEBI:18420"/>
    </ligand>
</feature>
<comment type="catalytic activity">
    <reaction evidence="11">
        <text>isopentenyl diphosphate = dimethylallyl diphosphate</text>
        <dbReference type="Rhea" id="RHEA:23284"/>
        <dbReference type="ChEBI" id="CHEBI:57623"/>
        <dbReference type="ChEBI" id="CHEBI:128769"/>
        <dbReference type="EC" id="5.3.3.2"/>
    </reaction>
</comment>
<evidence type="ECO:0000256" key="10">
    <source>
        <dbReference type="ARBA" id="ARBA00025810"/>
    </source>
</evidence>
<comment type="cofactor">
    <cofactor evidence="11">
        <name>Mg(2+)</name>
        <dbReference type="ChEBI" id="CHEBI:18420"/>
    </cofactor>
</comment>
<evidence type="ECO:0000256" key="4">
    <source>
        <dbReference type="ARBA" id="ARBA00022643"/>
    </source>
</evidence>
<evidence type="ECO:0000256" key="8">
    <source>
        <dbReference type="ARBA" id="ARBA00023229"/>
    </source>
</evidence>
<feature type="binding site" evidence="11">
    <location>
        <position position="97"/>
    </location>
    <ligand>
        <name>FMN</name>
        <dbReference type="ChEBI" id="CHEBI:58210"/>
    </ligand>
</feature>
<dbReference type="HAMAP" id="MF_00354">
    <property type="entry name" value="Idi_2"/>
    <property type="match status" value="1"/>
</dbReference>
<gene>
    <name evidence="11" type="primary">fni</name>
    <name evidence="13" type="ORF">DLD82_03400</name>
</gene>
<keyword evidence="2 11" id="KW-0963">Cytoplasm</keyword>
<dbReference type="PANTHER" id="PTHR43665:SF1">
    <property type="entry name" value="ISOPENTENYL-DIPHOSPHATE DELTA-ISOMERASE"/>
    <property type="match status" value="1"/>
</dbReference>
<comment type="subunit">
    <text evidence="10 11">Homooctamer. Dimer of tetramers.</text>
</comment>
<evidence type="ECO:0000313" key="14">
    <source>
        <dbReference type="Proteomes" id="UP000245934"/>
    </source>
</evidence>
<organism evidence="13 14">
    <name type="scientific">Methanospirillum stamsii</name>
    <dbReference type="NCBI Taxonomy" id="1277351"/>
    <lineage>
        <taxon>Archaea</taxon>
        <taxon>Methanobacteriati</taxon>
        <taxon>Methanobacteriota</taxon>
        <taxon>Stenosarchaea group</taxon>
        <taxon>Methanomicrobia</taxon>
        <taxon>Methanomicrobiales</taxon>
        <taxon>Methanospirillaceae</taxon>
        <taxon>Methanospirillum</taxon>
    </lineage>
</organism>
<dbReference type="RefSeq" id="WP_109939707.1">
    <property type="nucleotide sequence ID" value="NZ_CP176366.1"/>
</dbReference>
<accession>A0A2V2N6D9</accession>
<evidence type="ECO:0000256" key="11">
    <source>
        <dbReference type="HAMAP-Rule" id="MF_00354"/>
    </source>
</evidence>
<dbReference type="AlphaFoldDB" id="A0A2V2N6D9"/>
<proteinExistence type="inferred from homology"/>
<dbReference type="Pfam" id="PF01070">
    <property type="entry name" value="FMN_dh"/>
    <property type="match status" value="1"/>
</dbReference>
<feature type="binding site" evidence="11">
    <location>
        <position position="126"/>
    </location>
    <ligand>
        <name>FMN</name>
        <dbReference type="ChEBI" id="CHEBI:58210"/>
    </ligand>
</feature>
<evidence type="ECO:0000256" key="7">
    <source>
        <dbReference type="ARBA" id="ARBA00022857"/>
    </source>
</evidence>
<evidence type="ECO:0000259" key="12">
    <source>
        <dbReference type="Pfam" id="PF01070"/>
    </source>
</evidence>
<feature type="binding site" evidence="11">
    <location>
        <position position="160"/>
    </location>
    <ligand>
        <name>substrate</name>
    </ligand>
</feature>
<protein>
    <recommendedName>
        <fullName evidence="11">Isopentenyl-diphosphate delta-isomerase</fullName>
        <shortName evidence="11">IPP isomerase</shortName>
        <ecNumber evidence="11">5.3.3.2</ecNumber>
    </recommendedName>
    <alternativeName>
        <fullName evidence="11">Isopentenyl diphosphate:dimethylallyl diphosphate isomerase</fullName>
    </alternativeName>
    <alternativeName>
        <fullName evidence="11">Isopentenyl pyrophosphate isomerase</fullName>
    </alternativeName>
    <alternativeName>
        <fullName evidence="11">Type 2 isopentenyl diphosphate isomerase</fullName>
        <shortName evidence="11">IDI-2</shortName>
    </alternativeName>
</protein>
<comment type="caution">
    <text evidence="11">Lacks conserved residue(s) required for the propagation of feature annotation.</text>
</comment>
<dbReference type="GO" id="GO:0004452">
    <property type="term" value="F:isopentenyl-diphosphate delta-isomerase activity"/>
    <property type="evidence" value="ECO:0007669"/>
    <property type="project" value="UniProtKB-UniRule"/>
</dbReference>
<evidence type="ECO:0000313" key="13">
    <source>
        <dbReference type="EMBL" id="PWR75642.1"/>
    </source>
</evidence>
<keyword evidence="5 11" id="KW-0479">Metal-binding</keyword>
<dbReference type="GeneID" id="97609406"/>
<evidence type="ECO:0000256" key="2">
    <source>
        <dbReference type="ARBA" id="ARBA00022490"/>
    </source>
</evidence>
<comment type="similarity">
    <text evidence="11">Belongs to the IPP isomerase type 2 family.</text>
</comment>
<feature type="binding site" evidence="11">
    <location>
        <position position="192"/>
    </location>
    <ligand>
        <name>FMN</name>
        <dbReference type="ChEBI" id="CHEBI:58210"/>
    </ligand>
</feature>
<dbReference type="GO" id="GO:0008299">
    <property type="term" value="P:isoprenoid biosynthetic process"/>
    <property type="evidence" value="ECO:0007669"/>
    <property type="project" value="UniProtKB-UniRule"/>
</dbReference>
<dbReference type="InterPro" id="IPR013785">
    <property type="entry name" value="Aldolase_TIM"/>
</dbReference>
<feature type="binding site" evidence="11">
    <location>
        <begin position="10"/>
        <end position="11"/>
    </location>
    <ligand>
        <name>substrate</name>
    </ligand>
</feature>
<feature type="binding site" evidence="11">
    <location>
        <begin position="97"/>
        <end position="99"/>
    </location>
    <ligand>
        <name>substrate</name>
    </ligand>
</feature>
<feature type="domain" description="FMN-dependent dehydrogenase" evidence="12">
    <location>
        <begin position="175"/>
        <end position="339"/>
    </location>
</feature>
<dbReference type="PIRSF" id="PIRSF003314">
    <property type="entry name" value="IPP_isomerase"/>
    <property type="match status" value="1"/>
</dbReference>
<keyword evidence="8 11" id="KW-0414">Isoprene biosynthesis</keyword>
<keyword evidence="9 11" id="KW-0413">Isomerase</keyword>
<keyword evidence="4 11" id="KW-0288">FMN</keyword>
<dbReference type="EC" id="5.3.3.2" evidence="11"/>
<sequence length="354" mass="38142">MNRRDFTSSRKLDHLRICLDEPIESGNTGFEDIRLVHEALPDIDMDSLSLNTRFLGHELGSPLFISAMTGGHPETKEVNAVLAEIAGEFGLGIGVGSQRAAIENPDLADTFSIVREKAPDTFIVGNLGIVQLKDHGIDWAERAVEMIDADALAIHLNFLQESIQPEGDHDASGCFTALRELCRELKVPVIVKETGCGISYETGLRCYGAGAACMDIGGYGGSSWALIESHRSGSVAGKENLQLKGLGERFGIWGIPTAVSLFEIEKCNGPVIASGGIRSGIDLAKALVLGADLAGMALPLLKPACEGPKALREVISTIHQELRICMFLTGKSRISELPEARWYVTGNTRDMIEK</sequence>
<feature type="binding site" evidence="11">
    <location>
        <begin position="67"/>
        <end position="69"/>
    </location>
    <ligand>
        <name>FMN</name>
        <dbReference type="ChEBI" id="CHEBI:58210"/>
    </ligand>
</feature>